<keyword evidence="10" id="KW-1185">Reference proteome</keyword>
<reference evidence="9" key="1">
    <citation type="journal article" date="2014" name="Int. J. Syst. Evol. Microbiol.">
        <title>Complete genome sequence of Corynebacterium casei LMG S-19264T (=DSM 44701T), isolated from a smear-ripened cheese.</title>
        <authorList>
            <consortium name="US DOE Joint Genome Institute (JGI-PGF)"/>
            <person name="Walter F."/>
            <person name="Albersmeier A."/>
            <person name="Kalinowski J."/>
            <person name="Ruckert C."/>
        </authorList>
    </citation>
    <scope>NUCLEOTIDE SEQUENCE</scope>
    <source>
        <strain evidence="9">JCM 31311</strain>
    </source>
</reference>
<keyword evidence="6" id="KW-0119">Carbohydrate metabolism</keyword>
<dbReference type="EMBL" id="BMQL01000022">
    <property type="protein sequence ID" value="GGR18858.1"/>
    <property type="molecule type" value="Genomic_DNA"/>
</dbReference>
<evidence type="ECO:0000256" key="2">
    <source>
        <dbReference type="ARBA" id="ARBA00007186"/>
    </source>
</evidence>
<dbReference type="Pfam" id="PF22848">
    <property type="entry name" value="ASD1_dom"/>
    <property type="match status" value="1"/>
</dbReference>
<organism evidence="9 10">
    <name type="scientific">Deinococcus ruber</name>
    <dbReference type="NCBI Taxonomy" id="1848197"/>
    <lineage>
        <taxon>Bacteria</taxon>
        <taxon>Thermotogati</taxon>
        <taxon>Deinococcota</taxon>
        <taxon>Deinococci</taxon>
        <taxon>Deinococcales</taxon>
        <taxon>Deinococcaceae</taxon>
        <taxon>Deinococcus</taxon>
    </lineage>
</organism>
<dbReference type="InterPro" id="IPR055235">
    <property type="entry name" value="ASD1_cat"/>
</dbReference>
<keyword evidence="5" id="KW-0378">Hydrolase</keyword>
<dbReference type="Pfam" id="PF06964">
    <property type="entry name" value="Alpha-L-AF_C"/>
    <property type="match status" value="1"/>
</dbReference>
<dbReference type="AlphaFoldDB" id="A0A918FBE3"/>
<feature type="domain" description="Alpha-L-arabinofuranosidase C-terminal" evidence="8">
    <location>
        <begin position="299"/>
        <end position="496"/>
    </location>
</feature>
<evidence type="ECO:0000256" key="5">
    <source>
        <dbReference type="ARBA" id="ARBA00022801"/>
    </source>
</evidence>
<dbReference type="Gene3D" id="2.60.40.1180">
    <property type="entry name" value="Golgi alpha-mannosidase II"/>
    <property type="match status" value="1"/>
</dbReference>
<dbReference type="EC" id="3.2.1.55" evidence="4"/>
<dbReference type="InterPro" id="IPR010720">
    <property type="entry name" value="Alpha-L-AF_C"/>
</dbReference>
<evidence type="ECO:0000313" key="10">
    <source>
        <dbReference type="Proteomes" id="UP000603865"/>
    </source>
</evidence>
<evidence type="ECO:0000256" key="7">
    <source>
        <dbReference type="ARBA" id="ARBA00023295"/>
    </source>
</evidence>
<evidence type="ECO:0000256" key="3">
    <source>
        <dbReference type="ARBA" id="ARBA00011165"/>
    </source>
</evidence>
<dbReference type="Proteomes" id="UP000603865">
    <property type="component" value="Unassembled WGS sequence"/>
</dbReference>
<name>A0A918FBE3_9DEIO</name>
<dbReference type="GO" id="GO:0046556">
    <property type="term" value="F:alpha-L-arabinofuranosidase activity"/>
    <property type="evidence" value="ECO:0007669"/>
    <property type="project" value="UniProtKB-EC"/>
</dbReference>
<keyword evidence="7" id="KW-0326">Glycosidase</keyword>
<dbReference type="SMART" id="SM00813">
    <property type="entry name" value="Alpha-L-AF_C"/>
    <property type="match status" value="1"/>
</dbReference>
<gene>
    <name evidence="9" type="primary">abfA</name>
    <name evidence="9" type="ORF">GCM10008957_34390</name>
</gene>
<dbReference type="GO" id="GO:0046373">
    <property type="term" value="P:L-arabinose metabolic process"/>
    <property type="evidence" value="ECO:0007669"/>
    <property type="project" value="InterPro"/>
</dbReference>
<evidence type="ECO:0000256" key="4">
    <source>
        <dbReference type="ARBA" id="ARBA00012670"/>
    </source>
</evidence>
<dbReference type="InterPro" id="IPR017853">
    <property type="entry name" value="GH"/>
</dbReference>
<comment type="caution">
    <text evidence="9">The sequence shown here is derived from an EMBL/GenBank/DDBJ whole genome shotgun (WGS) entry which is preliminary data.</text>
</comment>
<reference evidence="9" key="2">
    <citation type="submission" date="2020-09" db="EMBL/GenBank/DDBJ databases">
        <authorList>
            <person name="Sun Q."/>
            <person name="Ohkuma M."/>
        </authorList>
    </citation>
    <scope>NUCLEOTIDE SEQUENCE</scope>
    <source>
        <strain evidence="9">JCM 31311</strain>
    </source>
</reference>
<sequence>MTRPTASVSLHTGRTISDISPLIFGGFAEHMGRCIYEGIYDPASPLADERGFRPDVMQALKEIQFRIMRYPGGNFVSGYRWQDGIGPKEKRPRRRALAWRSTETNQFGLHEFMEFAQELNTLPMWAVNLGTGTIQEAADLVEYMNLPTGTYFSDLRASNGHADPYGVKYWCLGNEMDGPWQIGHMDAATYADKAVEAAKLMRWTDPSIKLIACGSSNTGMPTYPDWDRTVLERTGDHIDYFSMHYYVGNPSMGAGEIPDTDSYLASSVQFESHTDTIAAAIRLAKAKNRSKKDVFLCWDEWNVWYRETGGDGNWSEAPHILEEVYNLEDALVVAQWLSTFLRKADVIKVACIAQIVNVIAPIMTNSNAMFRQTIFYPLALFSNHAAGQALDVLVKAPLRETKLYGDVPQLDASASFDAQTGRGALFLVNRSQTEALDVTLTWDDTAPQSFTQGWQMSGSDPKAANSFATPDAVTTHEIDLPKLDGNRATLTLPPLSFTTLLSQHPEL</sequence>
<dbReference type="GO" id="GO:0000272">
    <property type="term" value="P:polysaccharide catabolic process"/>
    <property type="evidence" value="ECO:0007669"/>
    <property type="project" value="TreeGrafter"/>
</dbReference>
<accession>A0A918FBE3</accession>
<proteinExistence type="inferred from homology"/>
<evidence type="ECO:0000313" key="9">
    <source>
        <dbReference type="EMBL" id="GGR18858.1"/>
    </source>
</evidence>
<evidence type="ECO:0000256" key="1">
    <source>
        <dbReference type="ARBA" id="ARBA00001462"/>
    </source>
</evidence>
<comment type="catalytic activity">
    <reaction evidence="1">
        <text>Hydrolysis of terminal non-reducing alpha-L-arabinofuranoside residues in alpha-L-arabinosides.</text>
        <dbReference type="EC" id="3.2.1.55"/>
    </reaction>
</comment>
<dbReference type="InterPro" id="IPR013780">
    <property type="entry name" value="Glyco_hydro_b"/>
</dbReference>
<dbReference type="RefSeq" id="WP_229776136.1">
    <property type="nucleotide sequence ID" value="NZ_BMQL01000022.1"/>
</dbReference>
<dbReference type="PANTHER" id="PTHR43576:SF3">
    <property type="entry name" value="ALPHA-L-ARABINOFURANOSIDASE C"/>
    <property type="match status" value="1"/>
</dbReference>
<dbReference type="PANTHER" id="PTHR43576">
    <property type="entry name" value="ALPHA-L-ARABINOFURANOSIDASE C-RELATED"/>
    <property type="match status" value="1"/>
</dbReference>
<comment type="subunit">
    <text evidence="3">Homohexamer; trimer of dimers.</text>
</comment>
<dbReference type="SUPFAM" id="SSF51445">
    <property type="entry name" value="(Trans)glycosidases"/>
    <property type="match status" value="1"/>
</dbReference>
<evidence type="ECO:0000259" key="8">
    <source>
        <dbReference type="SMART" id="SM00813"/>
    </source>
</evidence>
<comment type="similarity">
    <text evidence="2">Belongs to the glycosyl hydrolase 51 family.</text>
</comment>
<protein>
    <recommendedName>
        <fullName evidence="4">non-reducing end alpha-L-arabinofuranosidase</fullName>
        <ecNumber evidence="4">3.2.1.55</ecNumber>
    </recommendedName>
</protein>
<dbReference type="SUPFAM" id="SSF51011">
    <property type="entry name" value="Glycosyl hydrolase domain"/>
    <property type="match status" value="1"/>
</dbReference>
<dbReference type="Gene3D" id="3.20.20.80">
    <property type="entry name" value="Glycosidases"/>
    <property type="match status" value="1"/>
</dbReference>
<evidence type="ECO:0000256" key="6">
    <source>
        <dbReference type="ARBA" id="ARBA00023277"/>
    </source>
</evidence>